<proteinExistence type="predicted"/>
<reference evidence="3" key="2">
    <citation type="submission" date="2018-04" db="EMBL/GenBank/DDBJ databases">
        <title>Complete genome sequence of Sulfodiicoccus acidiphilus strain HS-1.</title>
        <authorList>
            <person name="Sakai H.D."/>
            <person name="Kurosawa N."/>
        </authorList>
    </citation>
    <scope>NUCLEOTIDE SEQUENCE [LARGE SCALE GENOMIC DNA]</scope>
    <source>
        <strain evidence="3">HS-1</strain>
    </source>
</reference>
<dbReference type="KEGG" id="sacd:HS1genome_1811"/>
<gene>
    <name evidence="2" type="ORF">GCM10007116_15080</name>
    <name evidence="1" type="ORF">HS1genome_1811</name>
</gene>
<dbReference type="AlphaFoldDB" id="A0A348B5H0"/>
<evidence type="ECO:0000313" key="3">
    <source>
        <dbReference type="Proteomes" id="UP000276741"/>
    </source>
</evidence>
<dbReference type="OrthoDB" id="384904at2157"/>
<accession>A0A348B5H0</accession>
<reference evidence="1" key="3">
    <citation type="journal article" date="2019" name="BMC Res. Notes">
        <title>Complete genome sequence of the Sulfodiicoccus acidiphilus strain HS-1T, the first crenarchaeon that lacks polB3, isolated from an acidic hot spring in Ohwaku-dani, Hakone, Japan.</title>
        <authorList>
            <person name="Sakai H.D."/>
            <person name="Kurosawa N."/>
        </authorList>
    </citation>
    <scope>NUCLEOTIDE SEQUENCE</scope>
    <source>
        <strain evidence="1">HS-1</strain>
    </source>
</reference>
<evidence type="ECO:0000313" key="1">
    <source>
        <dbReference type="EMBL" id="BBD73422.1"/>
    </source>
</evidence>
<reference evidence="2" key="1">
    <citation type="journal article" date="2014" name="Int. J. Syst. Evol. Microbiol.">
        <title>Complete genome sequence of Corynebacterium casei LMG S-19264T (=DSM 44701T), isolated from a smear-ripened cheese.</title>
        <authorList>
            <consortium name="US DOE Joint Genome Institute (JGI-PGF)"/>
            <person name="Walter F."/>
            <person name="Albersmeier A."/>
            <person name="Kalinowski J."/>
            <person name="Ruckert C."/>
        </authorList>
    </citation>
    <scope>NUCLEOTIDE SEQUENCE</scope>
    <source>
        <strain evidence="2">JCM 31740</strain>
    </source>
</reference>
<evidence type="ECO:0000313" key="2">
    <source>
        <dbReference type="EMBL" id="GGT98649.1"/>
    </source>
</evidence>
<organism evidence="1 3">
    <name type="scientific">Sulfodiicoccus acidiphilus</name>
    <dbReference type="NCBI Taxonomy" id="1670455"/>
    <lineage>
        <taxon>Archaea</taxon>
        <taxon>Thermoproteota</taxon>
        <taxon>Thermoprotei</taxon>
        <taxon>Sulfolobales</taxon>
        <taxon>Sulfolobaceae</taxon>
        <taxon>Sulfodiicoccus</taxon>
    </lineage>
</organism>
<name>A0A348B5H0_9CREN</name>
<dbReference type="EMBL" id="AP018553">
    <property type="protein sequence ID" value="BBD73422.1"/>
    <property type="molecule type" value="Genomic_DNA"/>
</dbReference>
<dbReference type="RefSeq" id="WP_126450602.1">
    <property type="nucleotide sequence ID" value="NZ_AP018553.1"/>
</dbReference>
<reference evidence="2" key="4">
    <citation type="submission" date="2020-09" db="EMBL/GenBank/DDBJ databases">
        <authorList>
            <person name="Sun Q."/>
            <person name="Ohkuma M."/>
        </authorList>
    </citation>
    <scope>NUCLEOTIDE SEQUENCE</scope>
    <source>
        <strain evidence="2">JCM 31740</strain>
    </source>
</reference>
<protein>
    <submittedName>
        <fullName evidence="1">Uncharacterized protein</fullName>
    </submittedName>
</protein>
<sequence>MSFLLLYFRSTFADEKYVAYDQKVISYLEKVEERCGIHFEVKQDKEGGDFYNSYLSRNSLVTRNTEALAKAGVIRAPYASTPRRKFKTRSGYVILSESLHLFKGENLIWAGSGNPTLDESEDEVLQFLRTLSEDCSLVNRLEVGTSPSRSEDRVISDFMRVAIQRDRPDLVLKGVKQSVNVYDGLWTGNPTSPQSPVFVSIPDLDLVEVSGSRVTCYEAKRDGELQNLYAALGEAMLDLLNPNVRYGGSPIEEGGVCDEVYILVPEKPRDHRFEKVLKLTPVGLVTSGGEILVRAKKNPFLNENKKKVFLSNINLLEPYVVHRRT</sequence>
<dbReference type="Proteomes" id="UP000616143">
    <property type="component" value="Unassembled WGS sequence"/>
</dbReference>
<dbReference type="EMBL" id="BMQS01000013">
    <property type="protein sequence ID" value="GGT98649.1"/>
    <property type="molecule type" value="Genomic_DNA"/>
</dbReference>
<dbReference type="Proteomes" id="UP000276741">
    <property type="component" value="Chromosome"/>
</dbReference>
<keyword evidence="3" id="KW-1185">Reference proteome</keyword>
<dbReference type="GeneID" id="38667286"/>